<accession>A0A834ITQ9</accession>
<feature type="transmembrane region" description="Helical" evidence="8">
    <location>
        <begin position="295"/>
        <end position="320"/>
    </location>
</feature>
<feature type="transmembrane region" description="Helical" evidence="8">
    <location>
        <begin position="759"/>
        <end position="778"/>
    </location>
</feature>
<keyword evidence="4 9" id="KW-0732">Signal</keyword>
<keyword evidence="5 8" id="KW-1133">Transmembrane helix</keyword>
<feature type="transmembrane region" description="Helical" evidence="8">
    <location>
        <begin position="675"/>
        <end position="695"/>
    </location>
</feature>
<dbReference type="PANTHER" id="PTHR12185">
    <property type="entry name" value="SID1 TRANSMEMBRANE FAMILY MEMEBER"/>
    <property type="match status" value="1"/>
</dbReference>
<dbReference type="GO" id="GO:0005764">
    <property type="term" value="C:lysosome"/>
    <property type="evidence" value="ECO:0007669"/>
    <property type="project" value="TreeGrafter"/>
</dbReference>
<dbReference type="InterPro" id="IPR025958">
    <property type="entry name" value="SID1_TM_fam"/>
</dbReference>
<reference evidence="10" key="1">
    <citation type="submission" date="2020-08" db="EMBL/GenBank/DDBJ databases">
        <title>Genome sequencing and assembly of the red palm weevil Rhynchophorus ferrugineus.</title>
        <authorList>
            <person name="Dias G.B."/>
            <person name="Bergman C.M."/>
            <person name="Manee M."/>
        </authorList>
    </citation>
    <scope>NUCLEOTIDE SEQUENCE</scope>
    <source>
        <strain evidence="10">AA-2017</strain>
        <tissue evidence="10">Whole larva</tissue>
    </source>
</reference>
<feature type="transmembrane region" description="Helical" evidence="8">
    <location>
        <begin position="591"/>
        <end position="608"/>
    </location>
</feature>
<evidence type="ECO:0000256" key="9">
    <source>
        <dbReference type="SAM" id="SignalP"/>
    </source>
</evidence>
<protein>
    <submittedName>
        <fullName evidence="10">Uncharacterized protein</fullName>
    </submittedName>
</protein>
<name>A0A834ITQ9_RHYFE</name>
<gene>
    <name evidence="10" type="ORF">GWI33_023184</name>
</gene>
<feature type="transmembrane region" description="Helical" evidence="8">
    <location>
        <begin position="506"/>
        <end position="528"/>
    </location>
</feature>
<evidence type="ECO:0000256" key="8">
    <source>
        <dbReference type="SAM" id="Phobius"/>
    </source>
</evidence>
<dbReference type="AlphaFoldDB" id="A0A834ITQ9"/>
<dbReference type="PANTHER" id="PTHR12185:SF14">
    <property type="entry name" value="CHOLESTEROL UPTAKE PROTEIN 1"/>
    <property type="match status" value="1"/>
</dbReference>
<dbReference type="GO" id="GO:0051033">
    <property type="term" value="F:RNA transmembrane transporter activity"/>
    <property type="evidence" value="ECO:0007669"/>
    <property type="project" value="TreeGrafter"/>
</dbReference>
<comment type="subcellular location">
    <subcellularLocation>
        <location evidence="1">Membrane</location>
        <topology evidence="1">Multi-pass membrane protein</topology>
    </subcellularLocation>
</comment>
<proteinExistence type="inferred from homology"/>
<dbReference type="Pfam" id="PF13965">
    <property type="entry name" value="SID-1_RNA_chan"/>
    <property type="match status" value="1"/>
</dbReference>
<sequence length="793" mass="91997">MHYYFTIFVYFCIIGRSLTSGLNKSVIINLNFLTNYENVVNNSIEFILVYGTNNVKQIPGPPRVSITSKNATNKDPLMVVSRQPKELLSWKLPLVVESENGEQHYMNTSRTLCYDILKHKKLNEEVKHENPIVSISSSSEQNIHFNVLVDFPEFFHLEHSIDYNVTISPNKPQYFFYNFSSNDNASTNTGNSNFDTVILEAVSSNEACAIVSIQNVSCPVFDLNQDITFRGFYETFSLKAGMTIPKYKFPYGFYIVFVVKPDDYECTKSMQFFLSQNREKKILLTIKPSITYNDYIYAVILTLSAIGAFYITFGLAFFFCSRRYYVPREMQYAEQDNPAASVNTRVATVTPDVSNNLHAGISSIIENESIDETDYDHVIEIQTDSTTRRCRSQPFLIDLARKPPKVLVKKSYLYLYNVLTVALFYALPVIQLVVTYQRVLNETGEQDLCYYNFLCAHPLGLISDFNHVFSNVGYILFGILFLIITKHREMSHQDKDFDRQYGIPQHYGLFYAMGVALIMEGILSGSYHVCPSQLNFQFDTSFMYVMAVLCMVKLYQNRHPDINASAYTTFGFLAVAILLCIIGILENTEGFWIFFIILHIITIFYLSIKMYYMGCWNLDVASLQRFGHIVRSDFWSGPLNVLKPCYRTRFIMITLGNVFNWILAGYALYYHPKNFGVFLLLIFMSNTMFYFLFYIIMKYIHKERVKFLTWIFLVISLLCAVSAMYFFLHKATSWSKTPAQSRVFNMECKLLHFYDFHDIWHFLSAIGMFFMFMVLLTLDDDLSHKHHTCIPVF</sequence>
<evidence type="ECO:0000256" key="1">
    <source>
        <dbReference type="ARBA" id="ARBA00004141"/>
    </source>
</evidence>
<dbReference type="Proteomes" id="UP000625711">
    <property type="component" value="Unassembled WGS sequence"/>
</dbReference>
<evidence type="ECO:0000313" key="11">
    <source>
        <dbReference type="Proteomes" id="UP000625711"/>
    </source>
</evidence>
<feature type="transmembrane region" description="Helical" evidence="8">
    <location>
        <begin position="564"/>
        <end position="585"/>
    </location>
</feature>
<keyword evidence="3 8" id="KW-0812">Transmembrane</keyword>
<dbReference type="OrthoDB" id="416618at2759"/>
<evidence type="ECO:0000256" key="4">
    <source>
        <dbReference type="ARBA" id="ARBA00022729"/>
    </source>
</evidence>
<comment type="similarity">
    <text evidence="2">Belongs to the SID1 family.</text>
</comment>
<dbReference type="GO" id="GO:0003725">
    <property type="term" value="F:double-stranded RNA binding"/>
    <property type="evidence" value="ECO:0007669"/>
    <property type="project" value="TreeGrafter"/>
</dbReference>
<keyword evidence="6 8" id="KW-0472">Membrane</keyword>
<feature type="signal peptide" evidence="9">
    <location>
        <begin position="1"/>
        <end position="19"/>
    </location>
</feature>
<evidence type="ECO:0000256" key="2">
    <source>
        <dbReference type="ARBA" id="ARBA00006618"/>
    </source>
</evidence>
<feature type="transmembrane region" description="Helical" evidence="8">
    <location>
        <begin position="468"/>
        <end position="485"/>
    </location>
</feature>
<comment type="caution">
    <text evidence="10">The sequence shown here is derived from an EMBL/GenBank/DDBJ whole genome shotgun (WGS) entry which is preliminary data.</text>
</comment>
<feature type="transmembrane region" description="Helical" evidence="8">
    <location>
        <begin position="412"/>
        <end position="434"/>
    </location>
</feature>
<evidence type="ECO:0000313" key="10">
    <source>
        <dbReference type="EMBL" id="KAF7283688.1"/>
    </source>
</evidence>
<feature type="chain" id="PRO_5033066531" evidence="9">
    <location>
        <begin position="20"/>
        <end position="793"/>
    </location>
</feature>
<keyword evidence="11" id="KW-1185">Reference proteome</keyword>
<evidence type="ECO:0000256" key="3">
    <source>
        <dbReference type="ARBA" id="ARBA00022692"/>
    </source>
</evidence>
<evidence type="ECO:0000256" key="5">
    <source>
        <dbReference type="ARBA" id="ARBA00022989"/>
    </source>
</evidence>
<feature type="transmembrane region" description="Helical" evidence="8">
    <location>
        <begin position="707"/>
        <end position="728"/>
    </location>
</feature>
<dbReference type="GO" id="GO:0005886">
    <property type="term" value="C:plasma membrane"/>
    <property type="evidence" value="ECO:0007669"/>
    <property type="project" value="TreeGrafter"/>
</dbReference>
<keyword evidence="7" id="KW-0325">Glycoprotein</keyword>
<evidence type="ECO:0000256" key="7">
    <source>
        <dbReference type="ARBA" id="ARBA00023180"/>
    </source>
</evidence>
<feature type="transmembrane region" description="Helical" evidence="8">
    <location>
        <begin position="650"/>
        <end position="669"/>
    </location>
</feature>
<dbReference type="EMBL" id="JAACXV010000091">
    <property type="protein sequence ID" value="KAF7283688.1"/>
    <property type="molecule type" value="Genomic_DNA"/>
</dbReference>
<evidence type="ECO:0000256" key="6">
    <source>
        <dbReference type="ARBA" id="ARBA00023136"/>
    </source>
</evidence>
<organism evidence="10 11">
    <name type="scientific">Rhynchophorus ferrugineus</name>
    <name type="common">Red palm weevil</name>
    <name type="synonym">Curculio ferrugineus</name>
    <dbReference type="NCBI Taxonomy" id="354439"/>
    <lineage>
        <taxon>Eukaryota</taxon>
        <taxon>Metazoa</taxon>
        <taxon>Ecdysozoa</taxon>
        <taxon>Arthropoda</taxon>
        <taxon>Hexapoda</taxon>
        <taxon>Insecta</taxon>
        <taxon>Pterygota</taxon>
        <taxon>Neoptera</taxon>
        <taxon>Endopterygota</taxon>
        <taxon>Coleoptera</taxon>
        <taxon>Polyphaga</taxon>
        <taxon>Cucujiformia</taxon>
        <taxon>Curculionidae</taxon>
        <taxon>Dryophthorinae</taxon>
        <taxon>Rhynchophorus</taxon>
    </lineage>
</organism>